<gene>
    <name evidence="1" type="ORF">BaRGS_00015411</name>
</gene>
<comment type="caution">
    <text evidence="1">The sequence shown here is derived from an EMBL/GenBank/DDBJ whole genome shotgun (WGS) entry which is preliminary data.</text>
</comment>
<organism evidence="1 2">
    <name type="scientific">Batillaria attramentaria</name>
    <dbReference type="NCBI Taxonomy" id="370345"/>
    <lineage>
        <taxon>Eukaryota</taxon>
        <taxon>Metazoa</taxon>
        <taxon>Spiralia</taxon>
        <taxon>Lophotrochozoa</taxon>
        <taxon>Mollusca</taxon>
        <taxon>Gastropoda</taxon>
        <taxon>Caenogastropoda</taxon>
        <taxon>Sorbeoconcha</taxon>
        <taxon>Cerithioidea</taxon>
        <taxon>Batillariidae</taxon>
        <taxon>Batillaria</taxon>
    </lineage>
</organism>
<proteinExistence type="predicted"/>
<evidence type="ECO:0000313" key="2">
    <source>
        <dbReference type="Proteomes" id="UP001519460"/>
    </source>
</evidence>
<dbReference type="EMBL" id="JACVVK020000094">
    <property type="protein sequence ID" value="KAK7493285.1"/>
    <property type="molecule type" value="Genomic_DNA"/>
</dbReference>
<name>A0ABD0L2D0_9CAEN</name>
<reference evidence="1 2" key="1">
    <citation type="journal article" date="2023" name="Sci. Data">
        <title>Genome assembly of the Korean intertidal mud-creeper Batillaria attramentaria.</title>
        <authorList>
            <person name="Patra A.K."/>
            <person name="Ho P.T."/>
            <person name="Jun S."/>
            <person name="Lee S.J."/>
            <person name="Kim Y."/>
            <person name="Won Y.J."/>
        </authorList>
    </citation>
    <scope>NUCLEOTIDE SEQUENCE [LARGE SCALE GENOMIC DNA]</scope>
    <source>
        <strain evidence="1">Wonlab-2016</strain>
    </source>
</reference>
<accession>A0ABD0L2D0</accession>
<protein>
    <submittedName>
        <fullName evidence="1">Uncharacterized protein</fullName>
    </submittedName>
</protein>
<keyword evidence="2" id="KW-1185">Reference proteome</keyword>
<dbReference type="Proteomes" id="UP001519460">
    <property type="component" value="Unassembled WGS sequence"/>
</dbReference>
<evidence type="ECO:0000313" key="1">
    <source>
        <dbReference type="EMBL" id="KAK7493285.1"/>
    </source>
</evidence>
<sequence>MSQPRSGNSFSEALMQSASLRRTCTSFGLLTWASLFLTLVCMPPHTERIRSPSPRFGDVAFLHGRILSHSTSSSHSPIFSNSHRLSHSLMISHSFTQFASLTRPDSLTQSQALTHSPNLLRGLILSPALIQLS</sequence>
<dbReference type="AlphaFoldDB" id="A0ABD0L2D0"/>